<proteinExistence type="predicted"/>
<name>A0ABZ2JZW5_9BACT</name>
<dbReference type="Proteomes" id="UP001379533">
    <property type="component" value="Chromosome"/>
</dbReference>
<dbReference type="EMBL" id="CP089982">
    <property type="protein sequence ID" value="WXA92027.1"/>
    <property type="molecule type" value="Genomic_DNA"/>
</dbReference>
<accession>A0ABZ2JZW5</accession>
<dbReference type="RefSeq" id="WP_394842646.1">
    <property type="nucleotide sequence ID" value="NZ_CP089982.1"/>
</dbReference>
<organism evidence="2 3">
    <name type="scientific">Pendulispora brunnea</name>
    <dbReference type="NCBI Taxonomy" id="2905690"/>
    <lineage>
        <taxon>Bacteria</taxon>
        <taxon>Pseudomonadati</taxon>
        <taxon>Myxococcota</taxon>
        <taxon>Myxococcia</taxon>
        <taxon>Myxococcales</taxon>
        <taxon>Sorangiineae</taxon>
        <taxon>Pendulisporaceae</taxon>
        <taxon>Pendulispora</taxon>
    </lineage>
</organism>
<protein>
    <recommendedName>
        <fullName evidence="4">Lipoprotein</fullName>
    </recommendedName>
</protein>
<gene>
    <name evidence="2" type="ORF">LZC95_36945</name>
</gene>
<evidence type="ECO:0000256" key="1">
    <source>
        <dbReference type="SAM" id="MobiDB-lite"/>
    </source>
</evidence>
<feature type="region of interest" description="Disordered" evidence="1">
    <location>
        <begin position="64"/>
        <end position="92"/>
    </location>
</feature>
<keyword evidence="3" id="KW-1185">Reference proteome</keyword>
<sequence>MKYRFVQARRPSQASSAIEFSVLRRFVQAWRPSQASSAIEFSLFRRFGLLIIAATLALFACGGKEKPPLTPDVPETETSAGDAGTLPAPDPK</sequence>
<reference evidence="2 3" key="1">
    <citation type="submission" date="2021-12" db="EMBL/GenBank/DDBJ databases">
        <title>Discovery of the Pendulisporaceae a myxobacterial family with distinct sporulation behavior and unique specialized metabolism.</title>
        <authorList>
            <person name="Garcia R."/>
            <person name="Popoff A."/>
            <person name="Bader C.D."/>
            <person name="Loehr J."/>
            <person name="Walesch S."/>
            <person name="Walt C."/>
            <person name="Boldt J."/>
            <person name="Bunk B."/>
            <person name="Haeckl F.J.F.P.J."/>
            <person name="Gunesch A.P."/>
            <person name="Birkelbach J."/>
            <person name="Nuebel U."/>
            <person name="Pietschmann T."/>
            <person name="Bach T."/>
            <person name="Mueller R."/>
        </authorList>
    </citation>
    <scope>NUCLEOTIDE SEQUENCE [LARGE SCALE GENOMIC DNA]</scope>
    <source>
        <strain evidence="2 3">MSr12523</strain>
    </source>
</reference>
<evidence type="ECO:0000313" key="3">
    <source>
        <dbReference type="Proteomes" id="UP001379533"/>
    </source>
</evidence>
<evidence type="ECO:0000313" key="2">
    <source>
        <dbReference type="EMBL" id="WXA92027.1"/>
    </source>
</evidence>
<evidence type="ECO:0008006" key="4">
    <source>
        <dbReference type="Google" id="ProtNLM"/>
    </source>
</evidence>